<evidence type="ECO:0000256" key="7">
    <source>
        <dbReference type="SAM" id="MobiDB-lite"/>
    </source>
</evidence>
<dbReference type="PANTHER" id="PTHR46508:SF2">
    <property type="entry name" value="INCREASED DNA METHYLATION 1"/>
    <property type="match status" value="1"/>
</dbReference>
<name>A0A199VTX1_ANACO</name>
<keyword evidence="2" id="KW-0479">Metal-binding</keyword>
<dbReference type="InterPro" id="IPR056511">
    <property type="entry name" value="IDM1_C"/>
</dbReference>
<feature type="compositionally biased region" description="Polar residues" evidence="7">
    <location>
        <begin position="57"/>
        <end position="76"/>
    </location>
</feature>
<evidence type="ECO:0000259" key="8">
    <source>
        <dbReference type="PROSITE" id="PS50016"/>
    </source>
</evidence>
<dbReference type="Proteomes" id="UP000092600">
    <property type="component" value="Unassembled WGS sequence"/>
</dbReference>
<keyword evidence="12" id="KW-1185">Reference proteome</keyword>
<evidence type="ECO:0000313" key="11">
    <source>
        <dbReference type="Proteomes" id="UP000092600"/>
    </source>
</evidence>
<reference evidence="10 11" key="1">
    <citation type="journal article" date="2016" name="DNA Res.">
        <title>The draft genome of MD-2 pineapple using hybrid error correction of long reads.</title>
        <authorList>
            <person name="Redwan R.M."/>
            <person name="Saidin A."/>
            <person name="Kumar S.V."/>
        </authorList>
    </citation>
    <scope>NUCLEOTIDE SEQUENCE [LARGE SCALE GENOMIC DNA]</scope>
    <source>
        <strain evidence="11">cv. MD2</strain>
        <tissue evidence="10">Leaf</tissue>
    </source>
</reference>
<dbReference type="EMBL" id="LSRQ01000887">
    <property type="protein sequence ID" value="OAY80376.1"/>
    <property type="molecule type" value="Genomic_DNA"/>
</dbReference>
<feature type="region of interest" description="Disordered" evidence="7">
    <location>
        <begin position="55"/>
        <end position="97"/>
    </location>
</feature>
<accession>A0A199VTX1</accession>
<evidence type="ECO:0000313" key="13">
    <source>
        <dbReference type="RefSeq" id="XP_020087899.1"/>
    </source>
</evidence>
<dbReference type="Gramene" id="Aco017726.1.mrna1">
    <property type="protein sequence ID" value="Aco017726.1.mrna1"/>
    <property type="gene ID" value="Aco017726.1.path1"/>
</dbReference>
<evidence type="ECO:0000313" key="14">
    <source>
        <dbReference type="RefSeq" id="XP_020087900.1"/>
    </source>
</evidence>
<dbReference type="RefSeq" id="XP_020087900.1">
    <property type="nucleotide sequence ID" value="XM_020232311.1"/>
</dbReference>
<dbReference type="InterPro" id="IPR000182">
    <property type="entry name" value="GNAT_dom"/>
</dbReference>
<dbReference type="PROSITE" id="PS50016">
    <property type="entry name" value="ZF_PHD_2"/>
    <property type="match status" value="1"/>
</dbReference>
<dbReference type="Pfam" id="PF16135">
    <property type="entry name" value="TDBD"/>
    <property type="match status" value="1"/>
</dbReference>
<dbReference type="Gene3D" id="3.30.40.10">
    <property type="entry name" value="Zinc/RING finger domain, C3HC4 (zinc finger)"/>
    <property type="match status" value="2"/>
</dbReference>
<proteinExistence type="predicted"/>
<dbReference type="Gene3D" id="3.40.630.30">
    <property type="match status" value="1"/>
</dbReference>
<dbReference type="Proteomes" id="UP000515123">
    <property type="component" value="Linkage group 5"/>
</dbReference>
<gene>
    <name evidence="13 14" type="primary">LOC109709929</name>
    <name evidence="10" type="ORF">ACMD2_12600</name>
</gene>
<dbReference type="OrthoDB" id="429143at2759"/>
<organism evidence="10 11">
    <name type="scientific">Ananas comosus</name>
    <name type="common">Pineapple</name>
    <name type="synonym">Ananas ananas</name>
    <dbReference type="NCBI Taxonomy" id="4615"/>
    <lineage>
        <taxon>Eukaryota</taxon>
        <taxon>Viridiplantae</taxon>
        <taxon>Streptophyta</taxon>
        <taxon>Embryophyta</taxon>
        <taxon>Tracheophyta</taxon>
        <taxon>Spermatophyta</taxon>
        <taxon>Magnoliopsida</taxon>
        <taxon>Liliopsida</taxon>
        <taxon>Poales</taxon>
        <taxon>Bromeliaceae</taxon>
        <taxon>Bromelioideae</taxon>
        <taxon>Ananas</taxon>
    </lineage>
</organism>
<dbReference type="InterPro" id="IPR032308">
    <property type="entry name" value="TDBD"/>
</dbReference>
<dbReference type="STRING" id="4615.A0A199VTX1"/>
<dbReference type="PROSITE" id="PS51186">
    <property type="entry name" value="GNAT"/>
    <property type="match status" value="1"/>
</dbReference>
<reference evidence="13 14" key="2">
    <citation type="submission" date="2025-04" db="UniProtKB">
        <authorList>
            <consortium name="RefSeq"/>
        </authorList>
    </citation>
    <scope>IDENTIFICATION</scope>
    <source>
        <tissue evidence="13 14">Leaf</tissue>
    </source>
</reference>
<evidence type="ECO:0000256" key="5">
    <source>
        <dbReference type="ARBA" id="ARBA00023242"/>
    </source>
</evidence>
<feature type="domain" description="N-acetyltransferase" evidence="9">
    <location>
        <begin position="1097"/>
        <end position="1253"/>
    </location>
</feature>
<keyword evidence="4" id="KW-0862">Zinc</keyword>
<dbReference type="CDD" id="cd04301">
    <property type="entry name" value="NAT_SF"/>
    <property type="match status" value="1"/>
</dbReference>
<dbReference type="SMART" id="SM00249">
    <property type="entry name" value="PHD"/>
    <property type="match status" value="2"/>
</dbReference>
<evidence type="ECO:0000256" key="3">
    <source>
        <dbReference type="ARBA" id="ARBA00022771"/>
    </source>
</evidence>
<dbReference type="Pfam" id="PF00628">
    <property type="entry name" value="PHD"/>
    <property type="match status" value="1"/>
</dbReference>
<evidence type="ECO:0000313" key="10">
    <source>
        <dbReference type="EMBL" id="OAY80376.1"/>
    </source>
</evidence>
<dbReference type="InterPro" id="IPR001965">
    <property type="entry name" value="Znf_PHD"/>
</dbReference>
<evidence type="ECO:0000313" key="12">
    <source>
        <dbReference type="Proteomes" id="UP000515123"/>
    </source>
</evidence>
<feature type="domain" description="PHD-type" evidence="8">
    <location>
        <begin position="960"/>
        <end position="1005"/>
    </location>
</feature>
<dbReference type="InterPro" id="IPR013083">
    <property type="entry name" value="Znf_RING/FYVE/PHD"/>
</dbReference>
<dbReference type="CDD" id="cd15532">
    <property type="entry name" value="PHD2_CHD_II"/>
    <property type="match status" value="1"/>
</dbReference>
<dbReference type="PANTHER" id="PTHR46508">
    <property type="entry name" value="PHD FINGER FAMILY PROTEIN"/>
    <property type="match status" value="1"/>
</dbReference>
<dbReference type="GO" id="GO:0008270">
    <property type="term" value="F:zinc ion binding"/>
    <property type="evidence" value="ECO:0007669"/>
    <property type="project" value="UniProtKB-KW"/>
</dbReference>
<dbReference type="RefSeq" id="XP_020087899.1">
    <property type="nucleotide sequence ID" value="XM_020232310.1"/>
</dbReference>
<dbReference type="GeneID" id="109709929"/>
<feature type="region of interest" description="Disordered" evidence="7">
    <location>
        <begin position="754"/>
        <end position="775"/>
    </location>
</feature>
<evidence type="ECO:0000256" key="2">
    <source>
        <dbReference type="ARBA" id="ARBA00022723"/>
    </source>
</evidence>
<dbReference type="GO" id="GO:0005634">
    <property type="term" value="C:nucleus"/>
    <property type="evidence" value="ECO:0007669"/>
    <property type="project" value="UniProtKB-SubCell"/>
</dbReference>
<dbReference type="InterPro" id="IPR011011">
    <property type="entry name" value="Znf_FYVE_PHD"/>
</dbReference>
<dbReference type="InterPro" id="IPR016181">
    <property type="entry name" value="Acyl_CoA_acyltransferase"/>
</dbReference>
<evidence type="ECO:0000256" key="1">
    <source>
        <dbReference type="ARBA" id="ARBA00004123"/>
    </source>
</evidence>
<dbReference type="SUPFAM" id="SSF57903">
    <property type="entry name" value="FYVE/PHD zinc finger"/>
    <property type="match status" value="1"/>
</dbReference>
<evidence type="ECO:0000259" key="9">
    <source>
        <dbReference type="PROSITE" id="PS51186"/>
    </source>
</evidence>
<protein>
    <submittedName>
        <fullName evidence="10 13 14">Increased DNA methylation 1</fullName>
    </submittedName>
</protein>
<comment type="subcellular location">
    <subcellularLocation>
        <location evidence="1">Nucleus</location>
    </subcellularLocation>
</comment>
<dbReference type="Pfam" id="PF23209">
    <property type="entry name" value="IDM1_C"/>
    <property type="match status" value="1"/>
</dbReference>
<dbReference type="GO" id="GO:0016747">
    <property type="term" value="F:acyltransferase activity, transferring groups other than amino-acyl groups"/>
    <property type="evidence" value="ECO:0007669"/>
    <property type="project" value="InterPro"/>
</dbReference>
<feature type="region of interest" description="Disordered" evidence="7">
    <location>
        <begin position="1369"/>
        <end position="1410"/>
    </location>
</feature>
<dbReference type="InterPro" id="IPR019787">
    <property type="entry name" value="Znf_PHD-finger"/>
</dbReference>
<evidence type="ECO:0000256" key="6">
    <source>
        <dbReference type="PROSITE-ProRule" id="PRU00146"/>
    </source>
</evidence>
<keyword evidence="5" id="KW-0539">Nucleus</keyword>
<evidence type="ECO:0000256" key="4">
    <source>
        <dbReference type="ARBA" id="ARBA00022833"/>
    </source>
</evidence>
<keyword evidence="3 6" id="KW-0863">Zinc-finger</keyword>
<sequence length="1459" mass="161915">MAGETSKNEQGLEEETTMRMLFGEEFMGMADDRFEGSKAEHDIFMDVFNGNGPDGGSNCNDVSRTMNSGSIPSSHSSMEDPFCESSEPAKMSSGEQSGSKLLLESSPCFRLDAQNGKENKMEVSPVSQLNYRNRENGNCMLGTNDSLVELNASKVATNALMQDAFDAHQFTVEAYSQGILSIYHLSNEQLEIDGKTDYDDKVALDCNITRQDTGYGGKVGETNSCMLENSFAALQLPSSPLETPLAITSMEQSVKGFSIRSIDSINGASMKSINRDLPELLRNYAQELLKDSGWRIDPRVRSDRAKLASYFTAPERAFVVTSLSHAWKSCGHILYQSSPNSERDDMGRVWKDIHTFWGDLMDTIAYIEKKIKEPENFLSLWDRWQLLDPFMAVVCINKKVGVLRAGKTLRAVNSDTFVLSEKSNMILGGKNSEDRVDDSLISTILPTQELKSEPGKEEGLQHLHDSKKKRQCRHIKKKLCYCGEKHSELTKQETSVHELCIQASDRESNHAQLSVCSISCAIQQSGRKPFYFNEKVGLLHNKASLDDFHVDGLGQEGASACLRDDGFREDLLANETTANALIGFDETLRLKSSIYEENFSKGVLVSDIDSNVTADDERGIFFEEKLANSSVKRARKKSKKISEIEATGLNGVCGGNCIQISGNYTDMNIDDPLGLTCNSNIVTSESTFKAVKKPKLLENHHALECDTNGSNAKRLKSISKFHPNAPFLLKDQFKDAASEESLVVSDDSCIPTEEQSSRKVTKTKKSKNWKENGRKRPRGLHIYDDDLLITAIIKNKDFTSCSKFTSNSGYSELKTFRKLKTKKKKGCQLLLRTPGKGGKNSLDGKRLILGRKTVLCWLIARGVISLKDVVQYRDLKNNEVVKDGWVTVNGVLCNCCTKVLSVSEFKAHADAKMQKSSLNLFLQSGKSYTLCQLEAWSAEYRARKSNTQIAEIEGLDDQNDDTCGLCGDGGELICCDSCPSTYHQDCLLSQELPEGNWYCHNCICRSCGVPVYGEEASTSSTILKCSQCEQKYHETCHKDHITCDGDVGSDTWFCGRNCLEVYLGLRSHVGVVNCLDDGYSWTILRCNHDEPKVKSAQKITLMAECNTKLAIALNIMEECFARMVDPRTGIDMIPHVLYNWGSSFARLNYQGFYTLILEKSDEVVSVASIRVHGNTVAELPFIATCSEYRRQGMCRRLMDAIEKMLRSFSVKMLVLSAIPDSVNTWTSGFGFKPMGNDEKKQLSNMNLMSFPGSSLLMKRLDETKAEESGMRKDLSVREDDLHVGGDHSQNLGNSYENQNTEFLLSMNMTSVELVDSQLENGQLFSHGSDISPKDTSNLDEFGFCPIQQIIEIQKVVEDNPSQIDQILSNTSAQNAGEKDESSFDPSGGLNSEGAESDIRAFSDASEQQGDKCFADKESEKINEQEIPLDGSSDTFKDELCGSAGWCHAAKVGSTGNTEA</sequence>
<dbReference type="SUPFAM" id="SSF55729">
    <property type="entry name" value="Acyl-CoA N-acyltransferases (Nat)"/>
    <property type="match status" value="1"/>
</dbReference>